<comment type="pathway">
    <text evidence="2">Protein modification; protein ubiquitination.</text>
</comment>
<dbReference type="SUPFAM" id="SSF57850">
    <property type="entry name" value="RING/U-box"/>
    <property type="match status" value="1"/>
</dbReference>
<evidence type="ECO:0000256" key="4">
    <source>
        <dbReference type="ARBA" id="ARBA00022679"/>
    </source>
</evidence>
<dbReference type="UniPathway" id="UPA00143"/>
<dbReference type="GO" id="GO:0061630">
    <property type="term" value="F:ubiquitin protein ligase activity"/>
    <property type="evidence" value="ECO:0007669"/>
    <property type="project" value="UniProtKB-EC"/>
</dbReference>
<dbReference type="Pfam" id="PF04564">
    <property type="entry name" value="U-box"/>
    <property type="match status" value="1"/>
</dbReference>
<dbReference type="PROSITE" id="PS51698">
    <property type="entry name" value="U_BOX"/>
    <property type="match status" value="1"/>
</dbReference>
<dbReference type="CDD" id="cd16664">
    <property type="entry name" value="RING-Ubox_PUB"/>
    <property type="match status" value="1"/>
</dbReference>
<evidence type="ECO:0000259" key="6">
    <source>
        <dbReference type="PROSITE" id="PS51698"/>
    </source>
</evidence>
<proteinExistence type="predicted"/>
<dbReference type="AlphaFoldDB" id="A0A0D6QU30"/>
<dbReference type="InterPro" id="IPR003613">
    <property type="entry name" value="Ubox_domain"/>
</dbReference>
<dbReference type="SMART" id="SM00504">
    <property type="entry name" value="Ubox"/>
    <property type="match status" value="1"/>
</dbReference>
<dbReference type="InterPro" id="IPR045210">
    <property type="entry name" value="RING-Ubox_PUB"/>
</dbReference>
<organism evidence="7">
    <name type="scientific">Araucaria cunninghamii</name>
    <name type="common">Hoop pine</name>
    <name type="synonym">Moreton Bay pine</name>
    <dbReference type="NCBI Taxonomy" id="56994"/>
    <lineage>
        <taxon>Eukaryota</taxon>
        <taxon>Viridiplantae</taxon>
        <taxon>Streptophyta</taxon>
        <taxon>Embryophyta</taxon>
        <taxon>Tracheophyta</taxon>
        <taxon>Spermatophyta</taxon>
        <taxon>Pinopsida</taxon>
        <taxon>Pinidae</taxon>
        <taxon>Conifers II</taxon>
        <taxon>Araucariales</taxon>
        <taxon>Araucariaceae</taxon>
        <taxon>Araucaria</taxon>
    </lineage>
</organism>
<protein>
    <recommendedName>
        <fullName evidence="3">RING-type E3 ubiquitin transferase</fullName>
        <ecNumber evidence="3">2.3.2.27</ecNumber>
    </recommendedName>
</protein>
<evidence type="ECO:0000313" key="7">
    <source>
        <dbReference type="EMBL" id="JAG95092.1"/>
    </source>
</evidence>
<dbReference type="InterPro" id="IPR058678">
    <property type="entry name" value="ARM_PUB"/>
</dbReference>
<dbReference type="EC" id="2.3.2.27" evidence="3"/>
<sequence>MDTDVEVPSYFKCPISMELMRDPVTICTGMTYDRESIEHWIYTCKKKTCPATMQELQNMEFTPNHTLRRLIQGWCVVNSSKGVDRIPTPRPPLDAAQVSVLLQKAVGTSPFEAIGALKKLRSLARESAQNLRCIAASVPAPALISVLNSNCREEIEAEGSNSQVCEEVLGILHLLPVTPESAKLLSEAAAIRSLALILQRGSTEARVHAVTLLGGIASRVPDWEMVIRKNGDLLRALVEILEAEVCHQATVAALDALREICGNSRRNKLKAVEAGAVFALVELLPEAGGLKCERILETLDKLLDCAEGRAAAAEHAMAVAAVSKKIMRVSEAGTRRAVRILWSLCVFSPRAGILRDMIQFGAVSKLSMLLQLDCSSKTKQKAQEVLKLHGKSWSSSPCFPLHFKNDYIH</sequence>
<keyword evidence="4" id="KW-0808">Transferase</keyword>
<dbReference type="InterPro" id="IPR045185">
    <property type="entry name" value="PUB22/23/24-like"/>
</dbReference>
<name>A0A0D6QU30_ARACU</name>
<comment type="catalytic activity">
    <reaction evidence="1">
        <text>S-ubiquitinyl-[E2 ubiquitin-conjugating enzyme]-L-cysteine + [acceptor protein]-L-lysine = [E2 ubiquitin-conjugating enzyme]-L-cysteine + N(6)-ubiquitinyl-[acceptor protein]-L-lysine.</text>
        <dbReference type="EC" id="2.3.2.27"/>
    </reaction>
</comment>
<evidence type="ECO:0000256" key="5">
    <source>
        <dbReference type="ARBA" id="ARBA00022786"/>
    </source>
</evidence>
<dbReference type="InterPro" id="IPR013083">
    <property type="entry name" value="Znf_RING/FYVE/PHD"/>
</dbReference>
<dbReference type="SUPFAM" id="SSF48371">
    <property type="entry name" value="ARM repeat"/>
    <property type="match status" value="1"/>
</dbReference>
<dbReference type="InterPro" id="IPR011989">
    <property type="entry name" value="ARM-like"/>
</dbReference>
<dbReference type="EMBL" id="GCKF01041561">
    <property type="protein sequence ID" value="JAG95092.1"/>
    <property type="molecule type" value="Transcribed_RNA"/>
</dbReference>
<dbReference type="PANTHER" id="PTHR22849">
    <property type="entry name" value="WDSAM1 PROTEIN"/>
    <property type="match status" value="1"/>
</dbReference>
<dbReference type="Gene3D" id="1.25.10.10">
    <property type="entry name" value="Leucine-rich Repeat Variant"/>
    <property type="match status" value="1"/>
</dbReference>
<reference evidence="7" key="1">
    <citation type="submission" date="2015-03" db="EMBL/GenBank/DDBJ databases">
        <title>A transcriptome of Araucaria cunninghamii, an australian fine timber species.</title>
        <authorList>
            <person name="Jing Yi C.J.Y."/>
            <person name="Yin San L.Y.S."/>
            <person name="Abdul Karim S.S."/>
            <person name="Wan Azmi N.N."/>
            <person name="Hercus R.R."/>
            <person name="Croft L.L."/>
        </authorList>
    </citation>
    <scope>NUCLEOTIDE SEQUENCE</scope>
    <source>
        <strain evidence="7">MI0301</strain>
        <tissue evidence="7">Leaf</tissue>
    </source>
</reference>
<feature type="domain" description="U-box" evidence="6">
    <location>
        <begin position="6"/>
        <end position="81"/>
    </location>
</feature>
<evidence type="ECO:0000256" key="3">
    <source>
        <dbReference type="ARBA" id="ARBA00012483"/>
    </source>
</evidence>
<dbReference type="GO" id="GO:0016567">
    <property type="term" value="P:protein ubiquitination"/>
    <property type="evidence" value="ECO:0007669"/>
    <property type="project" value="UniProtKB-UniPathway"/>
</dbReference>
<dbReference type="PANTHER" id="PTHR22849:SF164">
    <property type="entry name" value="U-BOX DOMAIN-CONTAINING PROTEIN"/>
    <property type="match status" value="1"/>
</dbReference>
<dbReference type="InterPro" id="IPR016024">
    <property type="entry name" value="ARM-type_fold"/>
</dbReference>
<accession>A0A0D6QU30</accession>
<evidence type="ECO:0000256" key="1">
    <source>
        <dbReference type="ARBA" id="ARBA00000900"/>
    </source>
</evidence>
<dbReference type="Pfam" id="PF25598">
    <property type="entry name" value="ARM_PUB"/>
    <property type="match status" value="1"/>
</dbReference>
<keyword evidence="5" id="KW-0833">Ubl conjugation pathway</keyword>
<dbReference type="FunFam" id="3.30.40.10:FF:000437">
    <property type="entry name" value="RING-type E3 ubiquitin transferase"/>
    <property type="match status" value="1"/>
</dbReference>
<evidence type="ECO:0000256" key="2">
    <source>
        <dbReference type="ARBA" id="ARBA00004906"/>
    </source>
</evidence>
<dbReference type="GO" id="GO:0006952">
    <property type="term" value="P:defense response"/>
    <property type="evidence" value="ECO:0007669"/>
    <property type="project" value="UniProtKB-ARBA"/>
</dbReference>
<dbReference type="Gene3D" id="3.30.40.10">
    <property type="entry name" value="Zinc/RING finger domain, C3HC4 (zinc finger)"/>
    <property type="match status" value="1"/>
</dbReference>